<name>A0A4P6X1V7_HYDPS</name>
<evidence type="ECO:0008006" key="4">
    <source>
        <dbReference type="Google" id="ProtNLM"/>
    </source>
</evidence>
<organism evidence="2 3">
    <name type="scientific">Hydrogenophaga pseudoflava</name>
    <name type="common">Pseudomonas carboxydoflava</name>
    <dbReference type="NCBI Taxonomy" id="47421"/>
    <lineage>
        <taxon>Bacteria</taxon>
        <taxon>Pseudomonadati</taxon>
        <taxon>Pseudomonadota</taxon>
        <taxon>Betaproteobacteria</taxon>
        <taxon>Burkholderiales</taxon>
        <taxon>Comamonadaceae</taxon>
        <taxon>Hydrogenophaga</taxon>
    </lineage>
</organism>
<keyword evidence="1" id="KW-0732">Signal</keyword>
<feature type="chain" id="PRO_5020702080" description="Cobalt-zinc-cadmium resistance protein CzcI" evidence="1">
    <location>
        <begin position="22"/>
        <end position="112"/>
    </location>
</feature>
<evidence type="ECO:0000313" key="3">
    <source>
        <dbReference type="Proteomes" id="UP000293912"/>
    </source>
</evidence>
<dbReference type="RefSeq" id="WP_133156898.1">
    <property type="nucleotide sequence ID" value="NZ_CP037867.1"/>
</dbReference>
<reference evidence="2 3" key="1">
    <citation type="submission" date="2019-03" db="EMBL/GenBank/DDBJ databases">
        <authorList>
            <person name="Sebastian G."/>
            <person name="Baumann P."/>
            <person name="Ruckert C."/>
            <person name="Kalinowski J."/>
            <person name="Nebel B."/>
            <person name="Takors R."/>
            <person name="Blombach B."/>
        </authorList>
    </citation>
    <scope>NUCLEOTIDE SEQUENCE [LARGE SCALE GENOMIC DNA]</scope>
    <source>
        <strain evidence="2 3">DSM 1084</strain>
    </source>
</reference>
<feature type="signal peptide" evidence="1">
    <location>
        <begin position="1"/>
        <end position="21"/>
    </location>
</feature>
<gene>
    <name evidence="2" type="ORF">HPF_13780</name>
</gene>
<dbReference type="KEGG" id="hpse:HPF_13780"/>
<keyword evidence="3" id="KW-1185">Reference proteome</keyword>
<accession>A0A4P6X1V7</accession>
<protein>
    <recommendedName>
        <fullName evidence="4">Cobalt-zinc-cadmium resistance protein CzcI</fullName>
    </recommendedName>
</protein>
<evidence type="ECO:0000256" key="1">
    <source>
        <dbReference type="SAM" id="SignalP"/>
    </source>
</evidence>
<proteinExistence type="predicted"/>
<evidence type="ECO:0000313" key="2">
    <source>
        <dbReference type="EMBL" id="QBM28765.1"/>
    </source>
</evidence>
<sequence length="112" mass="11832" precursor="true">MRACLFALLLMFCLPLQWAGAATGAPCAHEPCAPLHASAAGVSSQVDAADHAGESHAQHPHCGSCHAGALALLASVPFSMSDTRTRTQAKSRSWTEGLFVERPERPQWPTLA</sequence>
<dbReference type="Proteomes" id="UP000293912">
    <property type="component" value="Chromosome"/>
</dbReference>
<dbReference type="EMBL" id="CP037867">
    <property type="protein sequence ID" value="QBM28765.1"/>
    <property type="molecule type" value="Genomic_DNA"/>
</dbReference>
<dbReference type="AlphaFoldDB" id="A0A4P6X1V7"/>